<organism evidence="1 2">
    <name type="scientific">Virgisporangium aurantiacum</name>
    <dbReference type="NCBI Taxonomy" id="175570"/>
    <lineage>
        <taxon>Bacteria</taxon>
        <taxon>Bacillati</taxon>
        <taxon>Actinomycetota</taxon>
        <taxon>Actinomycetes</taxon>
        <taxon>Micromonosporales</taxon>
        <taxon>Micromonosporaceae</taxon>
        <taxon>Virgisporangium</taxon>
    </lineage>
</organism>
<dbReference type="RefSeq" id="WP_203997595.1">
    <property type="nucleotide sequence ID" value="NZ_BOPG01000033.1"/>
</dbReference>
<gene>
    <name evidence="1" type="ORF">Vau01_053500</name>
</gene>
<accession>A0A8J4E1B1</accession>
<proteinExistence type="predicted"/>
<dbReference type="Proteomes" id="UP000612585">
    <property type="component" value="Unassembled WGS sequence"/>
</dbReference>
<evidence type="ECO:0000313" key="1">
    <source>
        <dbReference type="EMBL" id="GIJ57834.1"/>
    </source>
</evidence>
<reference evidence="1" key="1">
    <citation type="submission" date="2021-01" db="EMBL/GenBank/DDBJ databases">
        <title>Whole genome shotgun sequence of Virgisporangium aurantiacum NBRC 16421.</title>
        <authorList>
            <person name="Komaki H."/>
            <person name="Tamura T."/>
        </authorList>
    </citation>
    <scope>NUCLEOTIDE SEQUENCE</scope>
    <source>
        <strain evidence="1">NBRC 16421</strain>
    </source>
</reference>
<comment type="caution">
    <text evidence="1">The sequence shown here is derived from an EMBL/GenBank/DDBJ whole genome shotgun (WGS) entry which is preliminary data.</text>
</comment>
<keyword evidence="2" id="KW-1185">Reference proteome</keyword>
<name>A0A8J4E1B1_9ACTN</name>
<protein>
    <submittedName>
        <fullName evidence="1">Uncharacterized protein</fullName>
    </submittedName>
</protein>
<dbReference type="AlphaFoldDB" id="A0A8J4E1B1"/>
<evidence type="ECO:0000313" key="2">
    <source>
        <dbReference type="Proteomes" id="UP000612585"/>
    </source>
</evidence>
<sequence length="177" mass="19652">MTDFAGLEQRLGLKKYLASPLGTLYFTASDRIIVRRFDGALPAALRPAYTDLIAAAQTWIDRHPRVAELARVQQPTGTGADYVAWSLFPYSPTSNYYDLDAPVEPPAEWARLFAAVGAAPPPLDPRDVIVANVVRRSLLEPNGKTFFDAAEARFVVVEPRFTAEDIRSWADIDELED</sequence>
<dbReference type="EMBL" id="BOPG01000033">
    <property type="protein sequence ID" value="GIJ57834.1"/>
    <property type="molecule type" value="Genomic_DNA"/>
</dbReference>